<organism evidence="2 3">
    <name type="scientific">Paenibacillus campinasensis</name>
    <dbReference type="NCBI Taxonomy" id="66347"/>
    <lineage>
        <taxon>Bacteria</taxon>
        <taxon>Bacillati</taxon>
        <taxon>Bacillota</taxon>
        <taxon>Bacilli</taxon>
        <taxon>Bacillales</taxon>
        <taxon>Paenibacillaceae</taxon>
        <taxon>Paenibacillus</taxon>
    </lineage>
</organism>
<dbReference type="Pfam" id="PF13683">
    <property type="entry name" value="rve_3"/>
    <property type="match status" value="1"/>
</dbReference>
<accession>A0ABW9T3F4</accession>
<dbReference type="InterPro" id="IPR036397">
    <property type="entry name" value="RNaseH_sf"/>
</dbReference>
<proteinExistence type="predicted"/>
<gene>
    <name evidence="2" type="ORF">GNP94_17695</name>
</gene>
<comment type="caution">
    <text evidence="2">The sequence shown here is derived from an EMBL/GenBank/DDBJ whole genome shotgun (WGS) entry which is preliminary data.</text>
</comment>
<dbReference type="SUPFAM" id="SSF53098">
    <property type="entry name" value="Ribonuclease H-like"/>
    <property type="match status" value="1"/>
</dbReference>
<name>A0ABW9T3F4_9BACL</name>
<protein>
    <submittedName>
        <fullName evidence="2">DDE-type integrase/transposase/recombinase</fullName>
    </submittedName>
</protein>
<evidence type="ECO:0000259" key="1">
    <source>
        <dbReference type="Pfam" id="PF13683"/>
    </source>
</evidence>
<evidence type="ECO:0000313" key="2">
    <source>
        <dbReference type="EMBL" id="MUG67823.1"/>
    </source>
</evidence>
<dbReference type="InterPro" id="IPR050900">
    <property type="entry name" value="Transposase_IS3/IS150/IS904"/>
</dbReference>
<dbReference type="Gene3D" id="3.30.420.10">
    <property type="entry name" value="Ribonuclease H-like superfamily/Ribonuclease H"/>
    <property type="match status" value="1"/>
</dbReference>
<dbReference type="Proteomes" id="UP000435177">
    <property type="component" value="Unassembled WGS sequence"/>
</dbReference>
<reference evidence="2 3" key="1">
    <citation type="submission" date="2019-11" db="EMBL/GenBank/DDBJ databases">
        <title>Draft genome sequences of five Paenibacillus species of dairy origin.</title>
        <authorList>
            <person name="Olajide A.M."/>
            <person name="Chen S."/>
            <person name="Lapointe G."/>
        </authorList>
    </citation>
    <scope>NUCLEOTIDE SEQUENCE [LARGE SCALE GENOMIC DNA]</scope>
    <source>
        <strain evidence="2 3">3CS1</strain>
    </source>
</reference>
<dbReference type="EMBL" id="WOAA01000018">
    <property type="protein sequence ID" value="MUG67823.1"/>
    <property type="molecule type" value="Genomic_DNA"/>
</dbReference>
<dbReference type="InterPro" id="IPR001584">
    <property type="entry name" value="Integrase_cat-core"/>
</dbReference>
<feature type="domain" description="Integrase catalytic" evidence="1">
    <location>
        <begin position="44"/>
        <end position="98"/>
    </location>
</feature>
<sequence>MSSRHYNIFLERLDGNIHPVAILHSDQGMHYTHPKTRLFIADEGFKQSMSRKGNCWDNAPMESFFGRLKDDVDFSDCHTIDEVRVQVKEYISYYNSERYQWTLIRMTLDDFRGHLLASYSSRRFISTRSQFTLALVAVSMIL</sequence>
<evidence type="ECO:0000313" key="3">
    <source>
        <dbReference type="Proteomes" id="UP000435177"/>
    </source>
</evidence>
<dbReference type="InterPro" id="IPR012337">
    <property type="entry name" value="RNaseH-like_sf"/>
</dbReference>
<dbReference type="PANTHER" id="PTHR46889:SF4">
    <property type="entry name" value="TRANSPOSASE INSO FOR INSERTION SEQUENCE ELEMENT IS911B-RELATED"/>
    <property type="match status" value="1"/>
</dbReference>
<dbReference type="PANTHER" id="PTHR46889">
    <property type="entry name" value="TRANSPOSASE INSF FOR INSERTION SEQUENCE IS3B-RELATED"/>
    <property type="match status" value="1"/>
</dbReference>
<keyword evidence="3" id="KW-1185">Reference proteome</keyword>